<dbReference type="NCBIfam" id="TIGR00236">
    <property type="entry name" value="wecB"/>
    <property type="match status" value="1"/>
</dbReference>
<reference evidence="3" key="1">
    <citation type="submission" date="2024-05" db="EMBL/GenBank/DDBJ databases">
        <title>30 novel species of actinomycetes from the DSMZ collection.</title>
        <authorList>
            <person name="Nouioui I."/>
        </authorList>
    </citation>
    <scope>NUCLEOTIDE SEQUENCE</scope>
    <source>
        <strain evidence="3">DSM 40473</strain>
    </source>
</reference>
<dbReference type="Gene3D" id="3.40.50.2000">
    <property type="entry name" value="Glycogen Phosphorylase B"/>
    <property type="match status" value="2"/>
</dbReference>
<evidence type="ECO:0000313" key="4">
    <source>
        <dbReference type="Proteomes" id="UP001180531"/>
    </source>
</evidence>
<keyword evidence="1 3" id="KW-0413">Isomerase</keyword>
<protein>
    <submittedName>
        <fullName evidence="3">UDP-N-acetylglucosamine 2-epimerase (Non-hydrolyzing)</fullName>
        <ecNumber evidence="3">5.1.3.14</ecNumber>
    </submittedName>
</protein>
<organism evidence="3 4">
    <name type="scientific">Streptomyces hesseae</name>
    <dbReference type="NCBI Taxonomy" id="3075519"/>
    <lineage>
        <taxon>Bacteria</taxon>
        <taxon>Bacillati</taxon>
        <taxon>Actinomycetota</taxon>
        <taxon>Actinomycetes</taxon>
        <taxon>Kitasatosporales</taxon>
        <taxon>Streptomycetaceae</taxon>
        <taxon>Streptomyces</taxon>
    </lineage>
</organism>
<dbReference type="EC" id="5.1.3.14" evidence="3"/>
<dbReference type="Pfam" id="PF02350">
    <property type="entry name" value="Epimerase_2"/>
    <property type="match status" value="1"/>
</dbReference>
<dbReference type="EMBL" id="JAVRFI010000043">
    <property type="protein sequence ID" value="MDT0453992.1"/>
    <property type="molecule type" value="Genomic_DNA"/>
</dbReference>
<dbReference type="PANTHER" id="PTHR43174">
    <property type="entry name" value="UDP-N-ACETYLGLUCOSAMINE 2-EPIMERASE"/>
    <property type="match status" value="1"/>
</dbReference>
<dbReference type="SUPFAM" id="SSF53756">
    <property type="entry name" value="UDP-Glycosyltransferase/glycogen phosphorylase"/>
    <property type="match status" value="1"/>
</dbReference>
<feature type="domain" description="UDP-N-acetylglucosamine 2-epimerase" evidence="2">
    <location>
        <begin position="33"/>
        <end position="362"/>
    </location>
</feature>
<dbReference type="GO" id="GO:0008761">
    <property type="term" value="F:UDP-N-acetylglucosamine 2-epimerase activity"/>
    <property type="evidence" value="ECO:0007669"/>
    <property type="project" value="UniProtKB-EC"/>
</dbReference>
<accession>A0ABU2SYA8</accession>
<dbReference type="InterPro" id="IPR029767">
    <property type="entry name" value="WecB-like"/>
</dbReference>
<dbReference type="PANTHER" id="PTHR43174:SF1">
    <property type="entry name" value="UDP-N-ACETYLGLUCOSAMINE 2-EPIMERASE"/>
    <property type="match status" value="1"/>
</dbReference>
<proteinExistence type="inferred from homology"/>
<sequence>MSLPPRSIAIVLGTRPELVKLTDLVRLLGPAAHLVHTGQHYDEELSGRFLTELGLPEPTFLTGVGGQPRAVQISAALAQLDALFTAEPPLAVVVQGDTNAALAGALAANARDIPLLHVEAGLRSHDRNMPEEHNRVLIDSIADVLCAATEDNRANLLAEGVDGSRIALTGNTVVEAVRNQLPGATERAALLDRHALTADGYVLATVHRPENTDSAEALRAILTELAALATPGRPVVLPLHPRTRARIEAAGLVDLLAPLTVTAPLGYSEFLALARHSALLVSDSGGIQEECTVLGRPLVVVRRSTERPEAMADFADLVEPGRAIGEAARRRLSSGAEELDRLAALPSPFGDGLASDRIVALLAAVAAPAELAAAA</sequence>
<keyword evidence="4" id="KW-1185">Reference proteome</keyword>
<evidence type="ECO:0000259" key="2">
    <source>
        <dbReference type="Pfam" id="PF02350"/>
    </source>
</evidence>
<evidence type="ECO:0000313" key="3">
    <source>
        <dbReference type="EMBL" id="MDT0453992.1"/>
    </source>
</evidence>
<evidence type="ECO:0000256" key="1">
    <source>
        <dbReference type="RuleBase" id="RU003513"/>
    </source>
</evidence>
<dbReference type="Proteomes" id="UP001180531">
    <property type="component" value="Unassembled WGS sequence"/>
</dbReference>
<comment type="caution">
    <text evidence="3">The sequence shown here is derived from an EMBL/GenBank/DDBJ whole genome shotgun (WGS) entry which is preliminary data.</text>
</comment>
<dbReference type="CDD" id="cd03786">
    <property type="entry name" value="GTB_UDP-GlcNAc_2-Epimerase"/>
    <property type="match status" value="1"/>
</dbReference>
<dbReference type="RefSeq" id="WP_311616411.1">
    <property type="nucleotide sequence ID" value="NZ_JAVRFI010000043.1"/>
</dbReference>
<name>A0ABU2SYA8_9ACTN</name>
<gene>
    <name evidence="3" type="primary">wecB</name>
    <name evidence="3" type="ORF">RM609_33675</name>
</gene>
<dbReference type="InterPro" id="IPR003331">
    <property type="entry name" value="UDP_GlcNAc_Epimerase_2_dom"/>
</dbReference>
<comment type="similarity">
    <text evidence="1">Belongs to the UDP-N-acetylglucosamine 2-epimerase family.</text>
</comment>